<comment type="similarity">
    <text evidence="3 10">Belongs to the glycosyltransferase 22 family.</text>
</comment>
<feature type="transmembrane region" description="Helical" evidence="10">
    <location>
        <begin position="148"/>
        <end position="167"/>
    </location>
</feature>
<feature type="transmembrane region" description="Helical" evidence="10">
    <location>
        <begin position="179"/>
        <end position="201"/>
    </location>
</feature>
<evidence type="ECO:0000256" key="4">
    <source>
        <dbReference type="ARBA" id="ARBA00022676"/>
    </source>
</evidence>
<proteinExistence type="inferred from homology"/>
<evidence type="ECO:0000313" key="13">
    <source>
        <dbReference type="Proteomes" id="UP001175271"/>
    </source>
</evidence>
<evidence type="ECO:0000256" key="7">
    <source>
        <dbReference type="ARBA" id="ARBA00022824"/>
    </source>
</evidence>
<feature type="transmembrane region" description="Helical" evidence="10">
    <location>
        <begin position="419"/>
        <end position="442"/>
    </location>
</feature>
<evidence type="ECO:0000256" key="6">
    <source>
        <dbReference type="ARBA" id="ARBA00022692"/>
    </source>
</evidence>
<gene>
    <name evidence="12" type="ORF">QR680_006370</name>
</gene>
<keyword evidence="8 10" id="KW-1133">Transmembrane helix</keyword>
<dbReference type="Proteomes" id="UP001175271">
    <property type="component" value="Unassembled WGS sequence"/>
</dbReference>
<dbReference type="PANTHER" id="PTHR22760">
    <property type="entry name" value="GLYCOSYLTRANSFERASE"/>
    <property type="match status" value="1"/>
</dbReference>
<dbReference type="PANTHER" id="PTHR22760:SF2">
    <property type="entry name" value="ALPHA-1,2-MANNOSYLTRANSFERASE ALG9"/>
    <property type="match status" value="1"/>
</dbReference>
<sequence>MAGGAGAYHRRKKRNENDYQQLSHPPHSSQPSSSSAAPASTASVKDLKGKLYVTDEAQDVEEEISMKLIFKIMVAVRVSGALWTGISDCDEVYNYWEPLHLLMTNEGFQTWEYSPVYALRSYFYIYLHLFPAKIIQALLPFFSKVGVFFGMRLVLAFFAAAVEFYLYKTLNRRVGTAIARNYVICSMISPGLYHASVAFLPSTFSMQMNALAVATWFDHRWYLSVLFTAISALVGWPFAAVLGLPIVLEMLLVRREVLRFTWYALLAGVKVLLLLVMTDSYYYGKFVLAPLNIVLYNVFSSHGPDLYGVEPWTYYVKNLLLNWNLLVLLAPLALPLSALVYVRVFPRREFSLRYWRRFLPVVFITASACLWLLIFFKQPHKEERFLFPIYPLIAILSAIALDALTRCGSYFGHKFSKKMAYFAGGVMAVSIVLFLMRAGALYRGYSASIEAYGHLNYVFNKPHEKESIDFSKMDQADPVRVCVGKEWYRFPSSFFIPDYIADKNKKRKVELHFVQSAFKGILPKPYERGTVPEITRAIPSEMNDQNLEEPSRYVPIESCNYLIDLEIPDITEMEPNFAKMDKQFQSIYEKSFILPHRSHWLFRAFYVPYFSEVKNEYGTYHVLERL</sequence>
<evidence type="ECO:0000256" key="11">
    <source>
        <dbReference type="SAM" id="MobiDB-lite"/>
    </source>
</evidence>
<keyword evidence="7 10" id="KW-0256">Endoplasmic reticulum</keyword>
<feature type="transmembrane region" description="Helical" evidence="10">
    <location>
        <begin position="321"/>
        <end position="342"/>
    </location>
</feature>
<dbReference type="GO" id="GO:0000026">
    <property type="term" value="F:alpha-1,2-mannosyltransferase activity"/>
    <property type="evidence" value="ECO:0007669"/>
    <property type="project" value="TreeGrafter"/>
</dbReference>
<reference evidence="12" key="1">
    <citation type="submission" date="2023-06" db="EMBL/GenBank/DDBJ databases">
        <title>Genomic analysis of the entomopathogenic nematode Steinernema hermaphroditum.</title>
        <authorList>
            <person name="Schwarz E.M."/>
            <person name="Heppert J.K."/>
            <person name="Baniya A."/>
            <person name="Schwartz H.T."/>
            <person name="Tan C.-H."/>
            <person name="Antoshechkin I."/>
            <person name="Sternberg P.W."/>
            <person name="Goodrich-Blair H."/>
            <person name="Dillman A.R."/>
        </authorList>
    </citation>
    <scope>NUCLEOTIDE SEQUENCE</scope>
    <source>
        <strain evidence="12">PS9179</strain>
        <tissue evidence="12">Whole animal</tissue>
    </source>
</reference>
<keyword evidence="9 10" id="KW-0472">Membrane</keyword>
<feature type="transmembrane region" description="Helical" evidence="10">
    <location>
        <begin position="260"/>
        <end position="283"/>
    </location>
</feature>
<evidence type="ECO:0000256" key="1">
    <source>
        <dbReference type="ARBA" id="ARBA00004477"/>
    </source>
</evidence>
<keyword evidence="5" id="KW-0808">Transferase</keyword>
<comment type="pathway">
    <text evidence="2">Protein modification; protein glycosylation.</text>
</comment>
<organism evidence="12 13">
    <name type="scientific">Steinernema hermaphroditum</name>
    <dbReference type="NCBI Taxonomy" id="289476"/>
    <lineage>
        <taxon>Eukaryota</taxon>
        <taxon>Metazoa</taxon>
        <taxon>Ecdysozoa</taxon>
        <taxon>Nematoda</taxon>
        <taxon>Chromadorea</taxon>
        <taxon>Rhabditida</taxon>
        <taxon>Tylenchina</taxon>
        <taxon>Panagrolaimomorpha</taxon>
        <taxon>Strongyloidoidea</taxon>
        <taxon>Steinernematidae</taxon>
        <taxon>Steinernema</taxon>
    </lineage>
</organism>
<keyword evidence="4 10" id="KW-0328">Glycosyltransferase</keyword>
<dbReference type="Pfam" id="PF03901">
    <property type="entry name" value="Glyco_transf_22"/>
    <property type="match status" value="1"/>
</dbReference>
<feature type="transmembrane region" description="Helical" evidence="10">
    <location>
        <begin position="388"/>
        <end position="407"/>
    </location>
</feature>
<feature type="compositionally biased region" description="Low complexity" evidence="11">
    <location>
        <begin position="23"/>
        <end position="40"/>
    </location>
</feature>
<keyword evidence="13" id="KW-1185">Reference proteome</keyword>
<protein>
    <recommendedName>
        <fullName evidence="10">Mannosyltransferase</fullName>
        <ecNumber evidence="10">2.4.1.-</ecNumber>
    </recommendedName>
</protein>
<evidence type="ECO:0000256" key="3">
    <source>
        <dbReference type="ARBA" id="ARBA00007063"/>
    </source>
</evidence>
<evidence type="ECO:0000256" key="2">
    <source>
        <dbReference type="ARBA" id="ARBA00004922"/>
    </source>
</evidence>
<evidence type="ECO:0000256" key="10">
    <source>
        <dbReference type="RuleBase" id="RU363075"/>
    </source>
</evidence>
<comment type="subcellular location">
    <subcellularLocation>
        <location evidence="1 10">Endoplasmic reticulum membrane</location>
        <topology evidence="1 10">Multi-pass membrane protein</topology>
    </subcellularLocation>
</comment>
<dbReference type="EMBL" id="JAUCMV010000003">
    <property type="protein sequence ID" value="KAK0412725.1"/>
    <property type="molecule type" value="Genomic_DNA"/>
</dbReference>
<evidence type="ECO:0000256" key="5">
    <source>
        <dbReference type="ARBA" id="ARBA00022679"/>
    </source>
</evidence>
<evidence type="ECO:0000256" key="9">
    <source>
        <dbReference type="ARBA" id="ARBA00023136"/>
    </source>
</evidence>
<name>A0AA39HWG4_9BILA</name>
<feature type="transmembrane region" description="Helical" evidence="10">
    <location>
        <begin position="354"/>
        <end position="376"/>
    </location>
</feature>
<dbReference type="GO" id="GO:0006487">
    <property type="term" value="P:protein N-linked glycosylation"/>
    <property type="evidence" value="ECO:0007669"/>
    <property type="project" value="TreeGrafter"/>
</dbReference>
<dbReference type="AlphaFoldDB" id="A0AA39HWG4"/>
<feature type="region of interest" description="Disordered" evidence="11">
    <location>
        <begin position="1"/>
        <end position="40"/>
    </location>
</feature>
<accession>A0AA39HWG4</accession>
<feature type="transmembrane region" description="Helical" evidence="10">
    <location>
        <begin position="123"/>
        <end position="142"/>
    </location>
</feature>
<dbReference type="GO" id="GO:0005789">
    <property type="term" value="C:endoplasmic reticulum membrane"/>
    <property type="evidence" value="ECO:0007669"/>
    <property type="project" value="UniProtKB-SubCell"/>
</dbReference>
<dbReference type="EC" id="2.4.1.-" evidence="10"/>
<evidence type="ECO:0000313" key="12">
    <source>
        <dbReference type="EMBL" id="KAK0412725.1"/>
    </source>
</evidence>
<comment type="caution">
    <text evidence="12">The sequence shown here is derived from an EMBL/GenBank/DDBJ whole genome shotgun (WGS) entry which is preliminary data.</text>
</comment>
<feature type="transmembrane region" description="Helical" evidence="10">
    <location>
        <begin position="221"/>
        <end position="248"/>
    </location>
</feature>
<dbReference type="InterPro" id="IPR005599">
    <property type="entry name" value="GPI_mannosylTrfase"/>
</dbReference>
<evidence type="ECO:0000256" key="8">
    <source>
        <dbReference type="ARBA" id="ARBA00022989"/>
    </source>
</evidence>
<keyword evidence="6 10" id="KW-0812">Transmembrane</keyword>